<name>A0A1E2V6W0_9GAMM</name>
<dbReference type="GO" id="GO:0016787">
    <property type="term" value="F:hydrolase activity"/>
    <property type="evidence" value="ECO:0007669"/>
    <property type="project" value="UniProtKB-KW"/>
</dbReference>
<dbReference type="OrthoDB" id="9787654at2"/>
<evidence type="ECO:0000313" key="3">
    <source>
        <dbReference type="Proteomes" id="UP000094291"/>
    </source>
</evidence>
<dbReference type="SUPFAM" id="SSF51556">
    <property type="entry name" value="Metallo-dependent hydrolases"/>
    <property type="match status" value="1"/>
</dbReference>
<dbReference type="PANTHER" id="PTHR35563:SF2">
    <property type="entry name" value="BARREL METAL-DEPENDENT HYDROLASE, PUTATIVE (AFU_ORTHOLOGUE AFUA_1G16240)-RELATED"/>
    <property type="match status" value="1"/>
</dbReference>
<accession>A0A1E2V6W0</accession>
<dbReference type="STRING" id="197479.BFW38_02545"/>
<keyword evidence="2" id="KW-0378">Hydrolase</keyword>
<dbReference type="InterPro" id="IPR006680">
    <property type="entry name" value="Amidohydro-rel"/>
</dbReference>
<dbReference type="EMBL" id="MDTQ01000001">
    <property type="protein sequence ID" value="ODC02592.1"/>
    <property type="molecule type" value="Genomic_DNA"/>
</dbReference>
<dbReference type="RefSeq" id="WP_068996977.1">
    <property type="nucleotide sequence ID" value="NZ_MDTQ01000001.1"/>
</dbReference>
<feature type="domain" description="Amidohydrolase-related" evidence="1">
    <location>
        <begin position="9"/>
        <end position="270"/>
    </location>
</feature>
<dbReference type="InterPro" id="IPR032466">
    <property type="entry name" value="Metal_Hydrolase"/>
</dbReference>
<evidence type="ECO:0000313" key="2">
    <source>
        <dbReference type="EMBL" id="ODC02592.1"/>
    </source>
</evidence>
<gene>
    <name evidence="2" type="ORF">BFW38_02545</name>
</gene>
<comment type="caution">
    <text evidence="2">The sequence shown here is derived from an EMBL/GenBank/DDBJ whole genome shotgun (WGS) entry which is preliminary data.</text>
</comment>
<dbReference type="AlphaFoldDB" id="A0A1E2V6W0"/>
<reference evidence="2 3" key="1">
    <citation type="submission" date="2016-08" db="EMBL/GenBank/DDBJ databases">
        <authorList>
            <person name="Seilhamer J.J."/>
        </authorList>
    </citation>
    <scope>NUCLEOTIDE SEQUENCE [LARGE SCALE GENOMIC DNA]</scope>
    <source>
        <strain evidence="2 3">PH27A</strain>
    </source>
</reference>
<dbReference type="Pfam" id="PF04909">
    <property type="entry name" value="Amidohydro_2"/>
    <property type="match status" value="1"/>
</dbReference>
<evidence type="ECO:0000259" key="1">
    <source>
        <dbReference type="Pfam" id="PF04909"/>
    </source>
</evidence>
<dbReference type="InterPro" id="IPR052358">
    <property type="entry name" value="Aro_Compnd_Degr_Hydrolases"/>
</dbReference>
<dbReference type="Gene3D" id="3.20.20.140">
    <property type="entry name" value="Metal-dependent hydrolases"/>
    <property type="match status" value="1"/>
</dbReference>
<protein>
    <submittedName>
        <fullName evidence="2">Amidohydrolase</fullName>
    </submittedName>
</protein>
<proteinExistence type="predicted"/>
<organism evidence="2 3">
    <name type="scientific">Terasakiispira papahanaumokuakeensis</name>
    <dbReference type="NCBI Taxonomy" id="197479"/>
    <lineage>
        <taxon>Bacteria</taxon>
        <taxon>Pseudomonadati</taxon>
        <taxon>Pseudomonadota</taxon>
        <taxon>Gammaproteobacteria</taxon>
        <taxon>Oceanospirillales</taxon>
        <taxon>Terasakiispira</taxon>
    </lineage>
</organism>
<sequence>MTMASITGVDTHAHVFHRRLPMVSKRRYTPDYDATVEQYLAHLDTQGLSHGVLVQPSFLGTDNGYMLEAIAQHPDRLKGVAVVDPSISEAELDRFKSLGVVGCRLNLVGLTLEDYAEPRWQQFFKAMAARDLSLEIHRTMVDFDTFLPAMMDSGVSVVIDHFGLPEGGLKLEQAGHRCFLDALGSGQLWVKLSAPYRAQLAPDQALAMLAQMREACGGLHRFLWGSDWPHTRFETEVHYDQQWARLEALLPDLSERRKVLVDNPDELFQFT</sequence>
<keyword evidence="3" id="KW-1185">Reference proteome</keyword>
<dbReference type="PANTHER" id="PTHR35563">
    <property type="entry name" value="BARREL METAL-DEPENDENT HYDROLASE, PUTATIVE (AFU_ORTHOLOGUE AFUA_1G16240)-RELATED"/>
    <property type="match status" value="1"/>
</dbReference>
<dbReference type="Proteomes" id="UP000094291">
    <property type="component" value="Unassembled WGS sequence"/>
</dbReference>